<comment type="caution">
    <text evidence="1">The sequence shown here is derived from an EMBL/GenBank/DDBJ whole genome shotgun (WGS) entry which is preliminary data.</text>
</comment>
<name>A0AAV3UC77_9EURY</name>
<keyword evidence="2" id="KW-1185">Reference proteome</keyword>
<dbReference type="GeneID" id="68615271"/>
<organism evidence="1 2">
    <name type="scientific">Haladaptatus pallidirubidus</name>
    <dbReference type="NCBI Taxonomy" id="1008152"/>
    <lineage>
        <taxon>Archaea</taxon>
        <taxon>Methanobacteriati</taxon>
        <taxon>Methanobacteriota</taxon>
        <taxon>Stenosarchaea group</taxon>
        <taxon>Halobacteria</taxon>
        <taxon>Halobacteriales</taxon>
        <taxon>Haladaptataceae</taxon>
        <taxon>Haladaptatus</taxon>
    </lineage>
</organism>
<proteinExistence type="predicted"/>
<protein>
    <recommendedName>
        <fullName evidence="3">Histone acetyltransferase</fullName>
    </recommendedName>
</protein>
<gene>
    <name evidence="1" type="ORF">GCM10025751_05810</name>
</gene>
<dbReference type="AlphaFoldDB" id="A0AAV3UC77"/>
<sequence>MPESFRVPLGEIRPSQLYLDESKLSSVIEWFDFESPNYDPLPIRKIGGDWTLTDGHSRAFAAYLSGADELRLVRDTDDISVPTYKQCLSWCEAEGITEVSNLAARVVTSPTFEEEWIERCRSLDP</sequence>
<evidence type="ECO:0000313" key="2">
    <source>
        <dbReference type="Proteomes" id="UP001501729"/>
    </source>
</evidence>
<accession>A0AAV3UC77</accession>
<reference evidence="1 2" key="1">
    <citation type="journal article" date="2019" name="Int. J. Syst. Evol. Microbiol.">
        <title>The Global Catalogue of Microorganisms (GCM) 10K type strain sequencing project: providing services to taxonomists for standard genome sequencing and annotation.</title>
        <authorList>
            <consortium name="The Broad Institute Genomics Platform"/>
            <consortium name="The Broad Institute Genome Sequencing Center for Infectious Disease"/>
            <person name="Wu L."/>
            <person name="Ma J."/>
        </authorList>
    </citation>
    <scope>NUCLEOTIDE SEQUENCE [LARGE SCALE GENOMIC DNA]</scope>
    <source>
        <strain evidence="1 2">JCM 17504</strain>
    </source>
</reference>
<evidence type="ECO:0008006" key="3">
    <source>
        <dbReference type="Google" id="ProtNLM"/>
    </source>
</evidence>
<evidence type="ECO:0000313" key="1">
    <source>
        <dbReference type="EMBL" id="GAA5042441.1"/>
    </source>
</evidence>
<dbReference type="EMBL" id="BAABKX010000001">
    <property type="protein sequence ID" value="GAA5042441.1"/>
    <property type="molecule type" value="Genomic_DNA"/>
</dbReference>
<dbReference type="Proteomes" id="UP001501729">
    <property type="component" value="Unassembled WGS sequence"/>
</dbReference>
<dbReference type="RefSeq" id="WP_227775380.1">
    <property type="nucleotide sequence ID" value="NZ_BAABKX010000001.1"/>
</dbReference>